<organism evidence="16 17">
    <name type="scientific">Lacibacter cauensis</name>
    <dbReference type="NCBI Taxonomy" id="510947"/>
    <lineage>
        <taxon>Bacteria</taxon>
        <taxon>Pseudomonadati</taxon>
        <taxon>Bacteroidota</taxon>
        <taxon>Chitinophagia</taxon>
        <taxon>Chitinophagales</taxon>
        <taxon>Chitinophagaceae</taxon>
        <taxon>Lacibacter</taxon>
    </lineage>
</organism>
<dbReference type="CDD" id="cd00056">
    <property type="entry name" value="ENDO3c"/>
    <property type="match status" value="1"/>
</dbReference>
<evidence type="ECO:0000256" key="11">
    <source>
        <dbReference type="ARBA" id="ARBA00023014"/>
    </source>
</evidence>
<evidence type="ECO:0000256" key="7">
    <source>
        <dbReference type="ARBA" id="ARBA00022723"/>
    </source>
</evidence>
<keyword evidence="17" id="KW-1185">Reference proteome</keyword>
<evidence type="ECO:0000256" key="8">
    <source>
        <dbReference type="ARBA" id="ARBA00022763"/>
    </source>
</evidence>
<feature type="domain" description="HhH-GPD" evidence="15">
    <location>
        <begin position="40"/>
        <end position="191"/>
    </location>
</feature>
<protein>
    <recommendedName>
        <fullName evidence="5 14">Adenine DNA glycosylase</fullName>
        <ecNumber evidence="4 14">3.2.2.31</ecNumber>
    </recommendedName>
</protein>
<dbReference type="RefSeq" id="WP_144885690.1">
    <property type="nucleotide sequence ID" value="NZ_VLLE01000003.1"/>
</dbReference>
<dbReference type="InterPro" id="IPR011257">
    <property type="entry name" value="DNA_glycosylase"/>
</dbReference>
<keyword evidence="11" id="KW-0411">Iron-sulfur</keyword>
<comment type="similarity">
    <text evidence="3 14">Belongs to the Nth/MutY family.</text>
</comment>
<keyword evidence="8 14" id="KW-0227">DNA damage</keyword>
<dbReference type="GO" id="GO:0046872">
    <property type="term" value="F:metal ion binding"/>
    <property type="evidence" value="ECO:0007669"/>
    <property type="project" value="UniProtKB-UniRule"/>
</dbReference>
<dbReference type="InterPro" id="IPR015797">
    <property type="entry name" value="NUDIX_hydrolase-like_dom_sf"/>
</dbReference>
<dbReference type="InterPro" id="IPR044298">
    <property type="entry name" value="MIG/MutY"/>
</dbReference>
<dbReference type="PANTHER" id="PTHR42944:SF1">
    <property type="entry name" value="ADENINE DNA GLYCOSYLASE"/>
    <property type="match status" value="1"/>
</dbReference>
<evidence type="ECO:0000256" key="12">
    <source>
        <dbReference type="ARBA" id="ARBA00023204"/>
    </source>
</evidence>
<comment type="function">
    <text evidence="2">Adenine glycosylase active on G-A mispairs. MutY also corrects error-prone DNA synthesis past GO lesions which are due to the oxidatively damaged form of guanine: 7,8-dihydro-8-oxoguanine (8-oxo-dGTP).</text>
</comment>
<dbReference type="NCBIfam" id="TIGR01084">
    <property type="entry name" value="mutY"/>
    <property type="match status" value="1"/>
</dbReference>
<dbReference type="Pfam" id="PF14815">
    <property type="entry name" value="NUDIX_4"/>
    <property type="match status" value="1"/>
</dbReference>
<dbReference type="GO" id="GO:0006284">
    <property type="term" value="P:base-excision repair"/>
    <property type="evidence" value="ECO:0007669"/>
    <property type="project" value="UniProtKB-UniRule"/>
</dbReference>
<dbReference type="SUPFAM" id="SSF55811">
    <property type="entry name" value="Nudix"/>
    <property type="match status" value="1"/>
</dbReference>
<comment type="caution">
    <text evidence="16">The sequence shown here is derived from an EMBL/GenBank/DDBJ whole genome shotgun (WGS) entry which is preliminary data.</text>
</comment>
<evidence type="ECO:0000313" key="17">
    <source>
        <dbReference type="Proteomes" id="UP000316167"/>
    </source>
</evidence>
<keyword evidence="10 14" id="KW-0408">Iron</keyword>
<evidence type="ECO:0000313" key="16">
    <source>
        <dbReference type="EMBL" id="TWI83492.1"/>
    </source>
</evidence>
<sequence>MEQSTKFRQKLVKWHTSENKRELPWKEEKNVYRIWLSEIILQQTRAEQGWKYYERFTAAYPTITDLANAPLEEVYKYWEGLGYYNRCRNLHHTAQYIAFELNGKFPDSFDAILQLKGVGPYTAAAIASFGFGLPHAVVDGNVFRVLSRVFGIETAVDSTAGKKQFQQLANDCLDVKNPAAYNQAIMDFGATVCKPDLPDCKNCSMQSFCIAYNQQRVNELPVKEKKIKIRKRWFTFYIIMQHNKIAVQKRTAKDVWSNLYEFPNQEFSSEKEWKEAKGTVTELWLNEQKINQTYNVIATTKAIKQQLSHQLIWGNAQLVHVNSKHTPANSWEWKTADEVKQLPFPKLLNDFFKAGILELFAGRHTTVKQKT</sequence>
<dbReference type="GO" id="GO:0051539">
    <property type="term" value="F:4 iron, 4 sulfur cluster binding"/>
    <property type="evidence" value="ECO:0007669"/>
    <property type="project" value="UniProtKB-UniRule"/>
</dbReference>
<dbReference type="PANTHER" id="PTHR42944">
    <property type="entry name" value="ADENINE DNA GLYCOSYLASE"/>
    <property type="match status" value="1"/>
</dbReference>
<reference evidence="16 17" key="1">
    <citation type="journal article" date="2015" name="Stand. Genomic Sci.">
        <title>Genomic Encyclopedia of Bacterial and Archaeal Type Strains, Phase III: the genomes of soil and plant-associated and newly described type strains.</title>
        <authorList>
            <person name="Whitman W.B."/>
            <person name="Woyke T."/>
            <person name="Klenk H.P."/>
            <person name="Zhou Y."/>
            <person name="Lilburn T.G."/>
            <person name="Beck B.J."/>
            <person name="De Vos P."/>
            <person name="Vandamme P."/>
            <person name="Eisen J.A."/>
            <person name="Garrity G."/>
            <person name="Hugenholtz P."/>
            <person name="Kyrpides N.C."/>
        </authorList>
    </citation>
    <scope>NUCLEOTIDE SEQUENCE [LARGE SCALE GENOMIC DNA]</scope>
    <source>
        <strain evidence="16 17">CGMCC 1.7271</strain>
    </source>
</reference>
<dbReference type="EC" id="3.2.2.31" evidence="4 14"/>
<evidence type="ECO:0000256" key="3">
    <source>
        <dbReference type="ARBA" id="ARBA00008343"/>
    </source>
</evidence>
<keyword evidence="13 14" id="KW-0326">Glycosidase</keyword>
<dbReference type="AlphaFoldDB" id="A0A562SQJ7"/>
<keyword evidence="12" id="KW-0234">DNA repair</keyword>
<evidence type="ECO:0000256" key="6">
    <source>
        <dbReference type="ARBA" id="ARBA00022485"/>
    </source>
</evidence>
<dbReference type="InterPro" id="IPR003265">
    <property type="entry name" value="HhH-GPD_domain"/>
</dbReference>
<dbReference type="Gene3D" id="3.90.79.10">
    <property type="entry name" value="Nucleoside Triphosphate Pyrophosphohydrolase"/>
    <property type="match status" value="1"/>
</dbReference>
<dbReference type="InterPro" id="IPR005760">
    <property type="entry name" value="A/G_AdeGlyc_MutY"/>
</dbReference>
<accession>A0A562SQJ7</accession>
<dbReference type="InterPro" id="IPR029119">
    <property type="entry name" value="MutY_C"/>
</dbReference>
<dbReference type="GO" id="GO:0032357">
    <property type="term" value="F:oxidized purine DNA binding"/>
    <property type="evidence" value="ECO:0007669"/>
    <property type="project" value="TreeGrafter"/>
</dbReference>
<keyword evidence="9" id="KW-0378">Hydrolase</keyword>
<dbReference type="EMBL" id="VLLE01000003">
    <property type="protein sequence ID" value="TWI83492.1"/>
    <property type="molecule type" value="Genomic_DNA"/>
</dbReference>
<dbReference type="Proteomes" id="UP000316167">
    <property type="component" value="Unassembled WGS sequence"/>
</dbReference>
<dbReference type="SMART" id="SM00478">
    <property type="entry name" value="ENDO3c"/>
    <property type="match status" value="1"/>
</dbReference>
<evidence type="ECO:0000259" key="15">
    <source>
        <dbReference type="SMART" id="SM00478"/>
    </source>
</evidence>
<dbReference type="Pfam" id="PF00730">
    <property type="entry name" value="HhH-GPD"/>
    <property type="match status" value="1"/>
</dbReference>
<dbReference type="Gene3D" id="1.10.340.30">
    <property type="entry name" value="Hypothetical protein, domain 2"/>
    <property type="match status" value="1"/>
</dbReference>
<evidence type="ECO:0000256" key="1">
    <source>
        <dbReference type="ARBA" id="ARBA00000843"/>
    </source>
</evidence>
<keyword evidence="7" id="KW-0479">Metal-binding</keyword>
<dbReference type="GO" id="GO:0006298">
    <property type="term" value="P:mismatch repair"/>
    <property type="evidence" value="ECO:0007669"/>
    <property type="project" value="TreeGrafter"/>
</dbReference>
<dbReference type="Gene3D" id="1.10.1670.10">
    <property type="entry name" value="Helix-hairpin-Helix base-excision DNA repair enzymes (C-terminal)"/>
    <property type="match status" value="1"/>
</dbReference>
<dbReference type="SUPFAM" id="SSF48150">
    <property type="entry name" value="DNA-glycosylase"/>
    <property type="match status" value="1"/>
</dbReference>
<proteinExistence type="inferred from homology"/>
<keyword evidence="6" id="KW-0004">4Fe-4S</keyword>
<name>A0A562SQJ7_9BACT</name>
<dbReference type="GO" id="GO:0000701">
    <property type="term" value="F:purine-specific mismatch base pair DNA N-glycosylase activity"/>
    <property type="evidence" value="ECO:0007669"/>
    <property type="project" value="UniProtKB-EC"/>
</dbReference>
<evidence type="ECO:0000256" key="14">
    <source>
        <dbReference type="RuleBase" id="RU365096"/>
    </source>
</evidence>
<evidence type="ECO:0000256" key="2">
    <source>
        <dbReference type="ARBA" id="ARBA00002933"/>
    </source>
</evidence>
<evidence type="ECO:0000256" key="13">
    <source>
        <dbReference type="ARBA" id="ARBA00023295"/>
    </source>
</evidence>
<dbReference type="GO" id="GO:0034039">
    <property type="term" value="F:8-oxo-7,8-dihydroguanine DNA N-glycosylase activity"/>
    <property type="evidence" value="ECO:0007669"/>
    <property type="project" value="TreeGrafter"/>
</dbReference>
<comment type="catalytic activity">
    <reaction evidence="1 14">
        <text>Hydrolyzes free adenine bases from 7,8-dihydro-8-oxoguanine:adenine mismatched double-stranded DNA, leaving an apurinic site.</text>
        <dbReference type="EC" id="3.2.2.31"/>
    </reaction>
</comment>
<dbReference type="CDD" id="cd03431">
    <property type="entry name" value="NUDIX_DNA_Glycosylase_C-MutY"/>
    <property type="match status" value="1"/>
</dbReference>
<comment type="cofactor">
    <cofactor evidence="14">
        <name>[4Fe-4S] cluster</name>
        <dbReference type="ChEBI" id="CHEBI:49883"/>
    </cofactor>
    <text evidence="14">Binds 1 [4Fe-4S] cluster.</text>
</comment>
<gene>
    <name evidence="16" type="ORF">IQ13_1604</name>
</gene>
<evidence type="ECO:0000256" key="5">
    <source>
        <dbReference type="ARBA" id="ARBA00022023"/>
    </source>
</evidence>
<dbReference type="Pfam" id="PF00633">
    <property type="entry name" value="HHH"/>
    <property type="match status" value="1"/>
</dbReference>
<evidence type="ECO:0000256" key="4">
    <source>
        <dbReference type="ARBA" id="ARBA00012045"/>
    </source>
</evidence>
<dbReference type="GO" id="GO:0035485">
    <property type="term" value="F:adenine/guanine mispair binding"/>
    <property type="evidence" value="ECO:0007669"/>
    <property type="project" value="TreeGrafter"/>
</dbReference>
<evidence type="ECO:0000256" key="10">
    <source>
        <dbReference type="ARBA" id="ARBA00023004"/>
    </source>
</evidence>
<evidence type="ECO:0000256" key="9">
    <source>
        <dbReference type="ARBA" id="ARBA00022801"/>
    </source>
</evidence>
<dbReference type="InterPro" id="IPR000445">
    <property type="entry name" value="HhH_motif"/>
</dbReference>
<dbReference type="OrthoDB" id="9802365at2"/>
<dbReference type="InterPro" id="IPR023170">
    <property type="entry name" value="HhH_base_excis_C"/>
</dbReference>